<feature type="transmembrane region" description="Helical" evidence="1">
    <location>
        <begin position="63"/>
        <end position="81"/>
    </location>
</feature>
<keyword evidence="1" id="KW-0812">Transmembrane</keyword>
<proteinExistence type="predicted"/>
<organism evidence="2 3">
    <name type="scientific">Lacinutrix neustonica</name>
    <dbReference type="NCBI Taxonomy" id="2980107"/>
    <lineage>
        <taxon>Bacteria</taxon>
        <taxon>Pseudomonadati</taxon>
        <taxon>Bacteroidota</taxon>
        <taxon>Flavobacteriia</taxon>
        <taxon>Flavobacteriales</taxon>
        <taxon>Flavobacteriaceae</taxon>
        <taxon>Lacinutrix</taxon>
    </lineage>
</organism>
<evidence type="ECO:0000313" key="2">
    <source>
        <dbReference type="EMBL" id="WAC00825.1"/>
    </source>
</evidence>
<feature type="transmembrane region" description="Helical" evidence="1">
    <location>
        <begin position="26"/>
        <end position="51"/>
    </location>
</feature>
<dbReference type="EMBL" id="CP113088">
    <property type="protein sequence ID" value="WAC00825.1"/>
    <property type="molecule type" value="Genomic_DNA"/>
</dbReference>
<keyword evidence="1" id="KW-1133">Transmembrane helix</keyword>
<accession>A0A9E8MV05</accession>
<protein>
    <submittedName>
        <fullName evidence="2">Uncharacterized protein</fullName>
    </submittedName>
</protein>
<dbReference type="Proteomes" id="UP001164705">
    <property type="component" value="Chromosome"/>
</dbReference>
<dbReference type="AlphaFoldDB" id="A0A9E8MV05"/>
<gene>
    <name evidence="2" type="ORF">N7U66_11110</name>
</gene>
<name>A0A9E8MV05_9FLAO</name>
<sequence>MTVFDKIYLFIFTYYKVRYKQKANTIALVYTSVLQMSLVFLLGCFFAAFASQLHVDSLSSEKSWFLFVILSIGIYYKNWMGYSGQTRKILNAKFNKIKTPQYNITLLFTLPFIAIGMGLGVYTGLITKGMKSKNHLKGSSGFSRY</sequence>
<keyword evidence="3" id="KW-1185">Reference proteome</keyword>
<reference evidence="2" key="1">
    <citation type="submission" date="2022-11" db="EMBL/GenBank/DDBJ databases">
        <title>Lacinutrix neustonica HL-RS19T sp. nov., isolated from the surface microlayer sample of brackish Lake Shihwa.</title>
        <authorList>
            <person name="Choi J.Y."/>
            <person name="Hwang C.Y."/>
        </authorList>
    </citation>
    <scope>NUCLEOTIDE SEQUENCE</scope>
    <source>
        <strain evidence="2">HL-RS19</strain>
    </source>
</reference>
<dbReference type="KEGG" id="lnu:N7U66_11110"/>
<feature type="transmembrane region" description="Helical" evidence="1">
    <location>
        <begin position="102"/>
        <end position="125"/>
    </location>
</feature>
<keyword evidence="1" id="KW-0472">Membrane</keyword>
<evidence type="ECO:0000313" key="3">
    <source>
        <dbReference type="Proteomes" id="UP001164705"/>
    </source>
</evidence>
<dbReference type="RefSeq" id="WP_267675373.1">
    <property type="nucleotide sequence ID" value="NZ_CP113088.1"/>
</dbReference>
<evidence type="ECO:0000256" key="1">
    <source>
        <dbReference type="SAM" id="Phobius"/>
    </source>
</evidence>